<dbReference type="Gene3D" id="3.40.50.720">
    <property type="entry name" value="NAD(P)-binding Rossmann-like Domain"/>
    <property type="match status" value="1"/>
</dbReference>
<dbReference type="AlphaFoldDB" id="A0A1F7S1J9"/>
<comment type="caution">
    <text evidence="1">The sequence shown here is derived from an EMBL/GenBank/DDBJ whole genome shotgun (WGS) entry which is preliminary data.</text>
</comment>
<dbReference type="Gene3D" id="3.30.360.10">
    <property type="entry name" value="Dihydrodipicolinate Reductase, domain 2"/>
    <property type="match status" value="1"/>
</dbReference>
<accession>A0A1F7S1J9</accession>
<proteinExistence type="predicted"/>
<dbReference type="Proteomes" id="UP000178797">
    <property type="component" value="Unassembled WGS sequence"/>
</dbReference>
<organism evidence="1 2">
    <name type="scientific">Candidatus Schekmanbacteria bacterium RBG_16_38_10</name>
    <dbReference type="NCBI Taxonomy" id="1817879"/>
    <lineage>
        <taxon>Bacteria</taxon>
        <taxon>Candidatus Schekmaniibacteriota</taxon>
    </lineage>
</organism>
<dbReference type="SUPFAM" id="SSF51735">
    <property type="entry name" value="NAD(P)-binding Rossmann-fold domains"/>
    <property type="match status" value="1"/>
</dbReference>
<gene>
    <name evidence="1" type="ORF">A2W05_00035</name>
</gene>
<protein>
    <recommendedName>
        <fullName evidence="3">Gfo/Idh/MocA-like oxidoreductase C-terminal domain-containing protein</fullName>
    </recommendedName>
</protein>
<dbReference type="InterPro" id="IPR036291">
    <property type="entry name" value="NAD(P)-bd_dom_sf"/>
</dbReference>
<evidence type="ECO:0000313" key="1">
    <source>
        <dbReference type="EMBL" id="OGL47682.1"/>
    </source>
</evidence>
<evidence type="ECO:0000313" key="2">
    <source>
        <dbReference type="Proteomes" id="UP000178797"/>
    </source>
</evidence>
<evidence type="ECO:0008006" key="3">
    <source>
        <dbReference type="Google" id="ProtNLM"/>
    </source>
</evidence>
<dbReference type="EMBL" id="MGDE01000023">
    <property type="protein sequence ID" value="OGL47682.1"/>
    <property type="molecule type" value="Genomic_DNA"/>
</dbReference>
<sequence length="251" mass="28953">MYKYIYIEKPLAQSMADCDKMANIIERNNVSVAVGFYNDFLILTKNLDEIAKEHGMGKLLKISSQGGALCLSTNGAHFIDLASVLFKSRPKEVLGKVNTTIKNPRGMDYLIYDGLGYVTYENDKELLLSFNNRSLNSPEMVLHFEYGYIEASHDSEYLRVMGFKSNSKDRPKYRCDRPVELARINNNNDFNKLFDRIFYNLLNGGVYCSIDRAMQDMQVLLSILISDKIGRRLELPIRSDNYYYHEKFPIT</sequence>
<reference evidence="1 2" key="1">
    <citation type="journal article" date="2016" name="Nat. Commun.">
        <title>Thousands of microbial genomes shed light on interconnected biogeochemical processes in an aquifer system.</title>
        <authorList>
            <person name="Anantharaman K."/>
            <person name="Brown C.T."/>
            <person name="Hug L.A."/>
            <person name="Sharon I."/>
            <person name="Castelle C.J."/>
            <person name="Probst A.J."/>
            <person name="Thomas B.C."/>
            <person name="Singh A."/>
            <person name="Wilkins M.J."/>
            <person name="Karaoz U."/>
            <person name="Brodie E.L."/>
            <person name="Williams K.H."/>
            <person name="Hubbard S.S."/>
            <person name="Banfield J.F."/>
        </authorList>
    </citation>
    <scope>NUCLEOTIDE SEQUENCE [LARGE SCALE GENOMIC DNA]</scope>
</reference>
<name>A0A1F7S1J9_9BACT</name>